<reference evidence="2 3" key="1">
    <citation type="journal article" date="2014" name="Int. J. Syst. Evol. Microbiol.">
        <title>Complete genome sequence of Corynebacterium casei LMG S-19264T (=DSM 44701T), isolated from a smear-ripened cheese.</title>
        <authorList>
            <consortium name="US DOE Joint Genome Institute (JGI-PGF)"/>
            <person name="Walter F."/>
            <person name="Albersmeier A."/>
            <person name="Kalinowski J."/>
            <person name="Ruckert C."/>
        </authorList>
    </citation>
    <scope>NUCLEOTIDE SEQUENCE [LARGE SCALE GENOMIC DNA]</scope>
    <source>
        <strain evidence="2 3">CGMCC 1.15286</strain>
    </source>
</reference>
<evidence type="ECO:0000313" key="3">
    <source>
        <dbReference type="Proteomes" id="UP000600247"/>
    </source>
</evidence>
<dbReference type="AlphaFoldDB" id="A0A917H418"/>
<organism evidence="2 3">
    <name type="scientific">Paenibacillus radicis</name>
    <name type="common">ex Gao et al. 2016</name>
    <dbReference type="NCBI Taxonomy" id="1737354"/>
    <lineage>
        <taxon>Bacteria</taxon>
        <taxon>Bacillati</taxon>
        <taxon>Bacillota</taxon>
        <taxon>Bacilli</taxon>
        <taxon>Bacillales</taxon>
        <taxon>Paenibacillaceae</taxon>
        <taxon>Paenibacillus</taxon>
    </lineage>
</organism>
<proteinExistence type="predicted"/>
<evidence type="ECO:0000313" key="2">
    <source>
        <dbReference type="EMBL" id="GGG66948.1"/>
    </source>
</evidence>
<comment type="caution">
    <text evidence="2">The sequence shown here is derived from an EMBL/GenBank/DDBJ whole genome shotgun (WGS) entry which is preliminary data.</text>
</comment>
<dbReference type="RefSeq" id="WP_188889087.1">
    <property type="nucleotide sequence ID" value="NZ_BMHY01000003.1"/>
</dbReference>
<feature type="signal peptide" evidence="1">
    <location>
        <begin position="1"/>
        <end position="23"/>
    </location>
</feature>
<name>A0A917H418_9BACL</name>
<keyword evidence="3" id="KW-1185">Reference proteome</keyword>
<evidence type="ECO:0000256" key="1">
    <source>
        <dbReference type="SAM" id="SignalP"/>
    </source>
</evidence>
<sequence length="246" mass="25647">MNHKTIISRVALSALIMSSIAGAAIANAATGNDKPVTTTGSYVASQDVKFDSTKTLSVVNSFTNPLELAKKYAPETENDWKSILAAYDKAISNRFANVPVGEAVAVDGASAAVSLQAVESVNIKDLDLSDVKVLDAKDLKVVGDVKLNGEFAATTAAADGKIVKGEFIKGEAIDAGKLAEISKDGAASLVPAAALEASDSDKAFLRAEIALAKAVESKDAAAIKESLAKLYEQYKLQIEQWEAAAE</sequence>
<protein>
    <submittedName>
        <fullName evidence="2">Uncharacterized protein</fullName>
    </submittedName>
</protein>
<feature type="chain" id="PRO_5038853885" evidence="1">
    <location>
        <begin position="24"/>
        <end position="246"/>
    </location>
</feature>
<dbReference type="EMBL" id="BMHY01000003">
    <property type="protein sequence ID" value="GGG66948.1"/>
    <property type="molecule type" value="Genomic_DNA"/>
</dbReference>
<gene>
    <name evidence="2" type="ORF">GCM10010918_21830</name>
</gene>
<accession>A0A917H418</accession>
<dbReference type="Proteomes" id="UP000600247">
    <property type="component" value="Unassembled WGS sequence"/>
</dbReference>
<keyword evidence="1" id="KW-0732">Signal</keyword>